<dbReference type="PROSITE" id="PS50157">
    <property type="entry name" value="ZINC_FINGER_C2H2_2"/>
    <property type="match status" value="1"/>
</dbReference>
<dbReference type="SMART" id="SM00355">
    <property type="entry name" value="ZnF_C2H2"/>
    <property type="match status" value="4"/>
</dbReference>
<feature type="compositionally biased region" description="Polar residues" evidence="6">
    <location>
        <begin position="349"/>
        <end position="358"/>
    </location>
</feature>
<sequence>MFTGIDISTDNLKTHCVENYNGKKGLNNGERSTYLQKLFPKRFGSINRALDQILNGKVKIKRLKNDEIEKWLKKPTNKSSKTTQDVLCSVTTADVKEELAGKDPEKDNTFSMAHEQEKILESSDKEIMDKTFSYFAPLVNGKTMAYPKCGTASSNGGAEKVLEFHNSTIYYQCLMCCENKDCLVELIEHNVRKHLSESIMKCGYCFKLLNKTSFEIYLHQRMEHFSLPVKIEEFSLKKDACKRVIFYHMCLICNHSTLNVNHAFYHASQHVNNVISNCQLCSSIEYQPTMNEVWNKAKLRGYFKLKPQTQNMSGEKQGDFTFEELFEKKTFPSNFPLKLNNEISEFTSKEGQSSTIAQNGGEDAINKPKSSKICPKSSPSNENGASEVIDLRLDNMEQLNNVREKPIYYSCKICGANSSKKTRIEDHIKKHTNDYAYQCSQCSYKDKKELKRLCLKKCKFQYQFPTSLIKIQETIPLNFPVNHIEKTKLSSLTWTRMAFGKDTPPSLSHNESGRTFPNSPPLYLPPQPQPQPQPQPSVPLQIPIQQTQPHISHAPPSIIFSEPYQFQRPPVEMVANNFKPKTYDKFTTQLKASYSGNDRLRNPVMTTQQHKYSSSESHSINATPFPYPQSAKSMFERNAFYPTKGSNMKDRQFELNNNANRNVMSNLEKLERVITCRLAENKTNSSHSVAFHCRYCPHTTKDPSHLFNHINNQHKLRLSELDKFHLIRLSSQKMRIFPFILSNMNNSEFGIAVRALQRHWVAK</sequence>
<dbReference type="PANTHER" id="PTHR24403:SF67">
    <property type="entry name" value="FI01116P-RELATED"/>
    <property type="match status" value="1"/>
</dbReference>
<dbReference type="InterPro" id="IPR050688">
    <property type="entry name" value="Zinc_finger/UBP_domain"/>
</dbReference>
<keyword evidence="9" id="KW-1185">Reference proteome</keyword>
<feature type="region of interest" description="Disordered" evidence="6">
    <location>
        <begin position="503"/>
        <end position="538"/>
    </location>
</feature>
<keyword evidence="3 5" id="KW-0863">Zinc-finger</keyword>
<dbReference type="GO" id="GO:0005634">
    <property type="term" value="C:nucleus"/>
    <property type="evidence" value="ECO:0007669"/>
    <property type="project" value="TreeGrafter"/>
</dbReference>
<feature type="domain" description="C2H2-type" evidence="7">
    <location>
        <begin position="409"/>
        <end position="436"/>
    </location>
</feature>
<dbReference type="PANTHER" id="PTHR24403">
    <property type="entry name" value="ZINC FINGER PROTEIN"/>
    <property type="match status" value="1"/>
</dbReference>
<feature type="compositionally biased region" description="Pro residues" evidence="6">
    <location>
        <begin position="518"/>
        <end position="537"/>
    </location>
</feature>
<dbReference type="GO" id="GO:0008270">
    <property type="term" value="F:zinc ion binding"/>
    <property type="evidence" value="ECO:0007669"/>
    <property type="project" value="UniProtKB-KW"/>
</dbReference>
<evidence type="ECO:0000313" key="8">
    <source>
        <dbReference type="EMBL" id="CAD5119523.1"/>
    </source>
</evidence>
<dbReference type="AlphaFoldDB" id="A0A7I8VT94"/>
<keyword evidence="2" id="KW-0677">Repeat</keyword>
<protein>
    <submittedName>
        <fullName evidence="8">DgyrCDS8123</fullName>
    </submittedName>
</protein>
<comment type="caution">
    <text evidence="8">The sequence shown here is derived from an EMBL/GenBank/DDBJ whole genome shotgun (WGS) entry which is preliminary data.</text>
</comment>
<dbReference type="OrthoDB" id="8823111at2759"/>
<keyword evidence="4" id="KW-0862">Zinc</keyword>
<dbReference type="Gene3D" id="3.30.160.60">
    <property type="entry name" value="Classic Zinc Finger"/>
    <property type="match status" value="1"/>
</dbReference>
<evidence type="ECO:0000259" key="7">
    <source>
        <dbReference type="PROSITE" id="PS50157"/>
    </source>
</evidence>
<feature type="compositionally biased region" description="Low complexity" evidence="6">
    <location>
        <begin position="367"/>
        <end position="380"/>
    </location>
</feature>
<name>A0A7I8VT94_9ANNE</name>
<feature type="compositionally biased region" description="Polar residues" evidence="6">
    <location>
        <begin position="505"/>
        <end position="516"/>
    </location>
</feature>
<evidence type="ECO:0000256" key="1">
    <source>
        <dbReference type="ARBA" id="ARBA00022723"/>
    </source>
</evidence>
<evidence type="ECO:0000256" key="3">
    <source>
        <dbReference type="ARBA" id="ARBA00022771"/>
    </source>
</evidence>
<reference evidence="8 9" key="1">
    <citation type="submission" date="2020-08" db="EMBL/GenBank/DDBJ databases">
        <authorList>
            <person name="Hejnol A."/>
        </authorList>
    </citation>
    <scope>NUCLEOTIDE SEQUENCE [LARGE SCALE GENOMIC DNA]</scope>
</reference>
<keyword evidence="1" id="KW-0479">Metal-binding</keyword>
<gene>
    <name evidence="8" type="ORF">DGYR_LOCUS7754</name>
</gene>
<dbReference type="EMBL" id="CAJFCJ010000010">
    <property type="protein sequence ID" value="CAD5119523.1"/>
    <property type="molecule type" value="Genomic_DNA"/>
</dbReference>
<evidence type="ECO:0000313" key="9">
    <source>
        <dbReference type="Proteomes" id="UP000549394"/>
    </source>
</evidence>
<evidence type="ECO:0000256" key="6">
    <source>
        <dbReference type="SAM" id="MobiDB-lite"/>
    </source>
</evidence>
<dbReference type="GO" id="GO:0045944">
    <property type="term" value="P:positive regulation of transcription by RNA polymerase II"/>
    <property type="evidence" value="ECO:0007669"/>
    <property type="project" value="TreeGrafter"/>
</dbReference>
<evidence type="ECO:0000256" key="2">
    <source>
        <dbReference type="ARBA" id="ARBA00022737"/>
    </source>
</evidence>
<feature type="region of interest" description="Disordered" evidence="6">
    <location>
        <begin position="349"/>
        <end position="384"/>
    </location>
</feature>
<dbReference type="InterPro" id="IPR013087">
    <property type="entry name" value="Znf_C2H2_type"/>
</dbReference>
<accession>A0A7I8VT94</accession>
<evidence type="ECO:0000256" key="5">
    <source>
        <dbReference type="PROSITE-ProRule" id="PRU00042"/>
    </source>
</evidence>
<dbReference type="Proteomes" id="UP000549394">
    <property type="component" value="Unassembled WGS sequence"/>
</dbReference>
<proteinExistence type="predicted"/>
<evidence type="ECO:0000256" key="4">
    <source>
        <dbReference type="ARBA" id="ARBA00022833"/>
    </source>
</evidence>
<organism evidence="8 9">
    <name type="scientific">Dimorphilus gyrociliatus</name>
    <dbReference type="NCBI Taxonomy" id="2664684"/>
    <lineage>
        <taxon>Eukaryota</taxon>
        <taxon>Metazoa</taxon>
        <taxon>Spiralia</taxon>
        <taxon>Lophotrochozoa</taxon>
        <taxon>Annelida</taxon>
        <taxon>Polychaeta</taxon>
        <taxon>Polychaeta incertae sedis</taxon>
        <taxon>Dinophilidae</taxon>
        <taxon>Dimorphilus</taxon>
    </lineage>
</organism>